<gene>
    <name evidence="1" type="ORF">M441DRAFT_147467</name>
</gene>
<dbReference type="EMBL" id="KZ679266">
    <property type="protein sequence ID" value="PTB38276.1"/>
    <property type="molecule type" value="Genomic_DNA"/>
</dbReference>
<keyword evidence="2" id="KW-1185">Reference proteome</keyword>
<dbReference type="Proteomes" id="UP000240493">
    <property type="component" value="Unassembled WGS sequence"/>
</dbReference>
<dbReference type="AlphaFoldDB" id="A0A2T3Z0E0"/>
<reference evidence="1 2" key="1">
    <citation type="submission" date="2016-07" db="EMBL/GenBank/DDBJ databases">
        <title>Multiple horizontal gene transfer events from other fungi enriched the ability of initially mycotrophic Trichoderma (Ascomycota) to feed on dead plant biomass.</title>
        <authorList>
            <consortium name="DOE Joint Genome Institute"/>
            <person name="Aerts A."/>
            <person name="Atanasova L."/>
            <person name="Chenthamara K."/>
            <person name="Zhang J."/>
            <person name="Grujic M."/>
            <person name="Henrissat B."/>
            <person name="Kuo A."/>
            <person name="Salamov A."/>
            <person name="Lipzen A."/>
            <person name="Labutti K."/>
            <person name="Barry K."/>
            <person name="Miao Y."/>
            <person name="Rahimi M.J."/>
            <person name="Shen Q."/>
            <person name="Grigoriev I.V."/>
            <person name="Kubicek C.P."/>
            <person name="Druzhinina I.S."/>
        </authorList>
    </citation>
    <scope>NUCLEOTIDE SEQUENCE [LARGE SCALE GENOMIC DNA]</scope>
    <source>
        <strain evidence="1 2">CBS 433.97</strain>
    </source>
</reference>
<organism evidence="1 2">
    <name type="scientific">Trichoderma asperellum (strain ATCC 204424 / CBS 433.97 / NBRC 101777)</name>
    <dbReference type="NCBI Taxonomy" id="1042311"/>
    <lineage>
        <taxon>Eukaryota</taxon>
        <taxon>Fungi</taxon>
        <taxon>Dikarya</taxon>
        <taxon>Ascomycota</taxon>
        <taxon>Pezizomycotina</taxon>
        <taxon>Sordariomycetes</taxon>
        <taxon>Hypocreomycetidae</taxon>
        <taxon>Hypocreales</taxon>
        <taxon>Hypocreaceae</taxon>
        <taxon>Trichoderma</taxon>
    </lineage>
</organism>
<accession>A0A2T3Z0E0</accession>
<evidence type="ECO:0000313" key="1">
    <source>
        <dbReference type="EMBL" id="PTB38276.1"/>
    </source>
</evidence>
<protein>
    <submittedName>
        <fullName evidence="1">Uncharacterized protein</fullName>
    </submittedName>
</protein>
<evidence type="ECO:0000313" key="2">
    <source>
        <dbReference type="Proteomes" id="UP000240493"/>
    </source>
</evidence>
<name>A0A2T3Z0E0_TRIA4</name>
<sequence length="87" mass="10343">MILYHCGCYGSITCHTSCSQIMSEIHRINDAEAWQGEGLSQLPFYMPDECDPWWHNTILVPRAAFCDRFWVNDCPSEQRMDEWLEYY</sequence>
<proteinExistence type="predicted"/>
<dbReference type="OrthoDB" id="3443479at2759"/>